<evidence type="ECO:0000313" key="2">
    <source>
        <dbReference type="Proteomes" id="UP000276776"/>
    </source>
</evidence>
<evidence type="ECO:0000313" key="3">
    <source>
        <dbReference type="WBParaSite" id="TCLT_0001092001-mRNA-1"/>
    </source>
</evidence>
<reference evidence="3" key="1">
    <citation type="submission" date="2017-02" db="UniProtKB">
        <authorList>
            <consortium name="WormBaseParasite"/>
        </authorList>
    </citation>
    <scope>IDENTIFICATION</scope>
</reference>
<evidence type="ECO:0000313" key="1">
    <source>
        <dbReference type="EMBL" id="VDN08615.1"/>
    </source>
</evidence>
<keyword evidence="2" id="KW-1185">Reference proteome</keyword>
<organism evidence="3">
    <name type="scientific">Thelazia callipaeda</name>
    <name type="common">Oriental eyeworm</name>
    <name type="synonym">Parasitic nematode</name>
    <dbReference type="NCBI Taxonomy" id="103827"/>
    <lineage>
        <taxon>Eukaryota</taxon>
        <taxon>Metazoa</taxon>
        <taxon>Ecdysozoa</taxon>
        <taxon>Nematoda</taxon>
        <taxon>Chromadorea</taxon>
        <taxon>Rhabditida</taxon>
        <taxon>Spirurina</taxon>
        <taxon>Spiruromorpha</taxon>
        <taxon>Thelazioidea</taxon>
        <taxon>Thelaziidae</taxon>
        <taxon>Thelazia</taxon>
    </lineage>
</organism>
<gene>
    <name evidence="1" type="ORF">TCLT_LOCUS10897</name>
</gene>
<reference evidence="1 2" key="2">
    <citation type="submission" date="2018-11" db="EMBL/GenBank/DDBJ databases">
        <authorList>
            <consortium name="Pathogen Informatics"/>
        </authorList>
    </citation>
    <scope>NUCLEOTIDE SEQUENCE [LARGE SCALE GENOMIC DNA]</scope>
</reference>
<sequence length="75" mass="8711">MAIVAGETNLRFTDRDSSHCRILVIKEYQSDGRYIEFESDEVPKGDGVLIPKMFGAYVDYLTITEKRFIFLIKFI</sequence>
<dbReference type="WBParaSite" id="TCLT_0001092001-mRNA-1">
    <property type="protein sequence ID" value="TCLT_0001092001-mRNA-1"/>
    <property type="gene ID" value="TCLT_0001092001"/>
</dbReference>
<dbReference type="Proteomes" id="UP000276776">
    <property type="component" value="Unassembled WGS sequence"/>
</dbReference>
<dbReference type="EMBL" id="UYYF01005578">
    <property type="protein sequence ID" value="VDN08615.1"/>
    <property type="molecule type" value="Genomic_DNA"/>
</dbReference>
<proteinExistence type="predicted"/>
<dbReference type="AlphaFoldDB" id="A0A0N5DCJ6"/>
<accession>A0A0N5DCJ6</accession>
<name>A0A0N5DCJ6_THECL</name>
<protein>
    <submittedName>
        <fullName evidence="3">SH3 domain-containing protein</fullName>
    </submittedName>
</protein>